<keyword evidence="2" id="KW-1185">Reference proteome</keyword>
<dbReference type="Proteomes" id="UP001597393">
    <property type="component" value="Unassembled WGS sequence"/>
</dbReference>
<proteinExistence type="predicted"/>
<reference evidence="2" key="1">
    <citation type="journal article" date="2019" name="Int. J. Syst. Evol. Microbiol.">
        <title>The Global Catalogue of Microorganisms (GCM) 10K type strain sequencing project: providing services to taxonomists for standard genome sequencing and annotation.</title>
        <authorList>
            <consortium name="The Broad Institute Genomics Platform"/>
            <consortium name="The Broad Institute Genome Sequencing Center for Infectious Disease"/>
            <person name="Wu L."/>
            <person name="Ma J."/>
        </authorList>
    </citation>
    <scope>NUCLEOTIDE SEQUENCE [LARGE SCALE GENOMIC DNA]</scope>
    <source>
        <strain evidence="2">KCTC 42248</strain>
    </source>
</reference>
<protein>
    <submittedName>
        <fullName evidence="1">Uncharacterized protein</fullName>
    </submittedName>
</protein>
<evidence type="ECO:0000313" key="1">
    <source>
        <dbReference type="EMBL" id="MFD2599893.1"/>
    </source>
</evidence>
<dbReference type="EMBL" id="JBHUMA010000006">
    <property type="protein sequence ID" value="MFD2599893.1"/>
    <property type="molecule type" value="Genomic_DNA"/>
</dbReference>
<dbReference type="RefSeq" id="WP_380870017.1">
    <property type="nucleotide sequence ID" value="NZ_JBHUMA010000006.1"/>
</dbReference>
<comment type="caution">
    <text evidence="1">The sequence shown here is derived from an EMBL/GenBank/DDBJ whole genome shotgun (WGS) entry which is preliminary data.</text>
</comment>
<evidence type="ECO:0000313" key="2">
    <source>
        <dbReference type="Proteomes" id="UP001597393"/>
    </source>
</evidence>
<sequence>MKDEISKEEAKEIAKNLMFPGDGDVEVTTLNNKQYVIVKRDGPKDDKYELLYKDSDSYFPDGVYPATKFQEAIPMAGFVKEGEQLPRIESNPSVWIKE</sequence>
<accession>A0ABW5NMM2</accession>
<gene>
    <name evidence="1" type="ORF">ACFSQ3_13125</name>
</gene>
<name>A0ABW5NMM2_9SPHI</name>
<organism evidence="1 2">
    <name type="scientific">Sphingobacterium corticis</name>
    <dbReference type="NCBI Taxonomy" id="1812823"/>
    <lineage>
        <taxon>Bacteria</taxon>
        <taxon>Pseudomonadati</taxon>
        <taxon>Bacteroidota</taxon>
        <taxon>Sphingobacteriia</taxon>
        <taxon>Sphingobacteriales</taxon>
        <taxon>Sphingobacteriaceae</taxon>
        <taxon>Sphingobacterium</taxon>
    </lineage>
</organism>